<dbReference type="InterPro" id="IPR050882">
    <property type="entry name" value="Prepilin_peptidase/N-MTase"/>
</dbReference>
<comment type="subcellular location">
    <subcellularLocation>
        <location evidence="1">Cell inner membrane</location>
        <topology evidence="1">Multi-pass membrane protein</topology>
    </subcellularLocation>
    <subcellularLocation>
        <location evidence="18">Cell membrane</location>
        <topology evidence="18">Multi-pass membrane protein</topology>
    </subcellularLocation>
</comment>
<reference evidence="22 23" key="1">
    <citation type="submission" date="2018-04" db="EMBL/GenBank/DDBJ databases">
        <title>Thalassorhabdus spongiae gen. nov., sp. nov., isolated from a marine sponge in South-West Iceland.</title>
        <authorList>
            <person name="Knobloch S."/>
            <person name="Daussin A."/>
            <person name="Johannsson R."/>
            <person name="Marteinsson V.T."/>
        </authorList>
    </citation>
    <scope>NUCLEOTIDE SEQUENCE [LARGE SCALE GENOMIC DNA]</scope>
    <source>
        <strain evidence="22 23">Hp12</strain>
    </source>
</reference>
<dbReference type="AlphaFoldDB" id="A0A2V1H5U6"/>
<keyword evidence="7 18" id="KW-0808">Transferase</keyword>
<keyword evidence="11 19" id="KW-1133">Transmembrane helix</keyword>
<evidence type="ECO:0000259" key="21">
    <source>
        <dbReference type="Pfam" id="PF06750"/>
    </source>
</evidence>
<dbReference type="GO" id="GO:0032259">
    <property type="term" value="P:methylation"/>
    <property type="evidence" value="ECO:0007669"/>
    <property type="project" value="UniProtKB-KW"/>
</dbReference>
<dbReference type="GO" id="GO:0004190">
    <property type="term" value="F:aspartic-type endopeptidase activity"/>
    <property type="evidence" value="ECO:0007669"/>
    <property type="project" value="UniProtKB-EC"/>
</dbReference>
<sequence length="287" mass="31480">MAQVSIVFIFSLLVGSFLNVVIYRTPIMMERGWREEYAECFPQDLTESARKAIEEQQQSKFNIATPASRCPKCSHKISALENIPVISYLFLAGKCRDCKTPISARYPIIELATATISAIALYYFGWTQAGLVAVIASWILVAATMIDYDTQLLPDQLTLGLLWLALLASLGNVFVSPEQALIGAMAGYLSLWSVYWVFKLITGKEGMGYGDFKLLAALGALMGWTKLPVIILCSSLVGAVVGIALIALQGRDKSKPIPFGPFLAAAGWICLLWGDQIINFYQSYLLG</sequence>
<dbReference type="EC" id="2.1.1.-" evidence="18"/>
<dbReference type="EC" id="3.4.23.43" evidence="15 18"/>
<evidence type="ECO:0000313" key="22">
    <source>
        <dbReference type="EMBL" id="PVZ72587.1"/>
    </source>
</evidence>
<dbReference type="PANTHER" id="PTHR30487">
    <property type="entry name" value="TYPE 4 PREPILIN-LIKE PROTEINS LEADER PEPTIDE-PROCESSING ENZYME"/>
    <property type="match status" value="1"/>
</dbReference>
<evidence type="ECO:0000256" key="14">
    <source>
        <dbReference type="ARBA" id="ARBA00050401"/>
    </source>
</evidence>
<evidence type="ECO:0000256" key="3">
    <source>
        <dbReference type="ARBA" id="ARBA00022475"/>
    </source>
</evidence>
<evidence type="ECO:0000256" key="10">
    <source>
        <dbReference type="ARBA" id="ARBA00022801"/>
    </source>
</evidence>
<dbReference type="Pfam" id="PF06750">
    <property type="entry name" value="A24_N_bact"/>
    <property type="match status" value="1"/>
</dbReference>
<feature type="transmembrane region" description="Helical" evidence="19">
    <location>
        <begin position="214"/>
        <end position="247"/>
    </location>
</feature>
<evidence type="ECO:0000259" key="20">
    <source>
        <dbReference type="Pfam" id="PF01478"/>
    </source>
</evidence>
<evidence type="ECO:0000313" key="23">
    <source>
        <dbReference type="Proteomes" id="UP000244906"/>
    </source>
</evidence>
<dbReference type="EMBL" id="QDDL01000001">
    <property type="protein sequence ID" value="PVZ72587.1"/>
    <property type="molecule type" value="Genomic_DNA"/>
</dbReference>
<evidence type="ECO:0000256" key="11">
    <source>
        <dbReference type="ARBA" id="ARBA00022989"/>
    </source>
</evidence>
<dbReference type="InterPro" id="IPR000045">
    <property type="entry name" value="Prepilin_IV_endopep_pep"/>
</dbReference>
<comment type="function">
    <text evidence="18">Plays an essential role in type IV pili and type II pseudopili formation by proteolytically removing the leader sequence from substrate proteins and subsequently monomethylating the alpha-amino group of the newly exposed N-terminal phenylalanine.</text>
</comment>
<dbReference type="FunFam" id="1.20.120.1220:FF:000001">
    <property type="entry name" value="Type 4 prepilin-like proteins leader peptide-processing enzyme"/>
    <property type="match status" value="1"/>
</dbReference>
<dbReference type="PRINTS" id="PR00864">
    <property type="entry name" value="PREPILNPTASE"/>
</dbReference>
<dbReference type="Gene3D" id="1.20.120.1220">
    <property type="match status" value="1"/>
</dbReference>
<feature type="transmembrane region" description="Helical" evidence="19">
    <location>
        <begin position="157"/>
        <end position="175"/>
    </location>
</feature>
<dbReference type="GO" id="GO:0006465">
    <property type="term" value="P:signal peptide processing"/>
    <property type="evidence" value="ECO:0007669"/>
    <property type="project" value="TreeGrafter"/>
</dbReference>
<comment type="similarity">
    <text evidence="2 17">Belongs to the peptidase A24 family.</text>
</comment>
<evidence type="ECO:0000256" key="6">
    <source>
        <dbReference type="ARBA" id="ARBA00022670"/>
    </source>
</evidence>
<comment type="catalytic activity">
    <reaction evidence="14 18">
        <text>Typically cleaves a -Gly-|-Phe- bond to release an N-terminal, basic peptide of 5-8 residues from type IV prepilin, and then N-methylates the new N-terminal amino group, the methyl donor being S-adenosyl-L-methionine.</text>
        <dbReference type="EC" id="3.4.23.43"/>
    </reaction>
</comment>
<evidence type="ECO:0000256" key="15">
    <source>
        <dbReference type="ARBA" id="ARBA00067082"/>
    </source>
</evidence>
<evidence type="ECO:0000256" key="8">
    <source>
        <dbReference type="ARBA" id="ARBA00022691"/>
    </source>
</evidence>
<feature type="domain" description="Prepilin peptidase A24 N-terminal" evidence="21">
    <location>
        <begin position="9"/>
        <end position="123"/>
    </location>
</feature>
<feature type="transmembrane region" description="Helical" evidence="19">
    <location>
        <begin position="259"/>
        <end position="281"/>
    </location>
</feature>
<evidence type="ECO:0000256" key="7">
    <source>
        <dbReference type="ARBA" id="ARBA00022679"/>
    </source>
</evidence>
<gene>
    <name evidence="22" type="ORF">DC094_02200</name>
</gene>
<evidence type="ECO:0000256" key="16">
    <source>
        <dbReference type="ARBA" id="ARBA00071870"/>
    </source>
</evidence>
<evidence type="ECO:0000256" key="12">
    <source>
        <dbReference type="ARBA" id="ARBA00023136"/>
    </source>
</evidence>
<dbReference type="OrthoDB" id="9789291at2"/>
<keyword evidence="6 18" id="KW-0645">Protease</keyword>
<evidence type="ECO:0000256" key="5">
    <source>
        <dbReference type="ARBA" id="ARBA00022603"/>
    </source>
</evidence>
<evidence type="ECO:0000256" key="13">
    <source>
        <dbReference type="ARBA" id="ARBA00023268"/>
    </source>
</evidence>
<feature type="transmembrane region" description="Helical" evidence="19">
    <location>
        <begin position="6"/>
        <end position="24"/>
    </location>
</feature>
<keyword evidence="3" id="KW-1003">Cell membrane</keyword>
<dbReference type="InterPro" id="IPR010627">
    <property type="entry name" value="Prepilin_pept_A24_N"/>
</dbReference>
<proteinExistence type="inferred from homology"/>
<evidence type="ECO:0000256" key="18">
    <source>
        <dbReference type="RuleBase" id="RU003794"/>
    </source>
</evidence>
<evidence type="ECO:0000256" key="19">
    <source>
        <dbReference type="SAM" id="Phobius"/>
    </source>
</evidence>
<dbReference type="InterPro" id="IPR014032">
    <property type="entry name" value="Peptidase_A24A_bac"/>
</dbReference>
<comment type="caution">
    <text evidence="22">The sequence shown here is derived from an EMBL/GenBank/DDBJ whole genome shotgun (WGS) entry which is preliminary data.</text>
</comment>
<keyword evidence="23" id="KW-1185">Reference proteome</keyword>
<evidence type="ECO:0000256" key="4">
    <source>
        <dbReference type="ARBA" id="ARBA00022519"/>
    </source>
</evidence>
<dbReference type="GO" id="GO:0005886">
    <property type="term" value="C:plasma membrane"/>
    <property type="evidence" value="ECO:0007669"/>
    <property type="project" value="UniProtKB-SubCell"/>
</dbReference>
<keyword evidence="5 18" id="KW-0489">Methyltransferase</keyword>
<evidence type="ECO:0000256" key="2">
    <source>
        <dbReference type="ARBA" id="ARBA00005801"/>
    </source>
</evidence>
<dbReference type="Proteomes" id="UP000244906">
    <property type="component" value="Unassembled WGS sequence"/>
</dbReference>
<keyword evidence="8" id="KW-0949">S-adenosyl-L-methionine</keyword>
<organism evidence="22 23">
    <name type="scientific">Pelagibaculum spongiae</name>
    <dbReference type="NCBI Taxonomy" id="2080658"/>
    <lineage>
        <taxon>Bacteria</taxon>
        <taxon>Pseudomonadati</taxon>
        <taxon>Pseudomonadota</taxon>
        <taxon>Gammaproteobacteria</taxon>
        <taxon>Oceanospirillales</taxon>
        <taxon>Pelagibaculum</taxon>
    </lineage>
</organism>
<keyword evidence="4" id="KW-0997">Cell inner membrane</keyword>
<feature type="transmembrane region" description="Helical" evidence="19">
    <location>
        <begin position="181"/>
        <end position="202"/>
    </location>
</feature>
<keyword evidence="12 19" id="KW-0472">Membrane</keyword>
<keyword evidence="10 18" id="KW-0378">Hydrolase</keyword>
<dbReference type="GO" id="GO:0008168">
    <property type="term" value="F:methyltransferase activity"/>
    <property type="evidence" value="ECO:0007669"/>
    <property type="project" value="UniProtKB-KW"/>
</dbReference>
<evidence type="ECO:0000256" key="17">
    <source>
        <dbReference type="RuleBase" id="RU003793"/>
    </source>
</evidence>
<keyword evidence="13 18" id="KW-0511">Multifunctional enzyme</keyword>
<keyword evidence="9 18" id="KW-0812">Transmembrane</keyword>
<feature type="domain" description="Prepilin type IV endopeptidase peptidase" evidence="20">
    <location>
        <begin position="135"/>
        <end position="243"/>
    </location>
</feature>
<dbReference type="Pfam" id="PF01478">
    <property type="entry name" value="Peptidase_A24"/>
    <property type="match status" value="1"/>
</dbReference>
<feature type="transmembrane region" description="Helical" evidence="19">
    <location>
        <begin position="130"/>
        <end position="148"/>
    </location>
</feature>
<evidence type="ECO:0000256" key="1">
    <source>
        <dbReference type="ARBA" id="ARBA00004429"/>
    </source>
</evidence>
<evidence type="ECO:0000256" key="9">
    <source>
        <dbReference type="ARBA" id="ARBA00022692"/>
    </source>
</evidence>
<dbReference type="PANTHER" id="PTHR30487:SF0">
    <property type="entry name" value="PREPILIN LEADER PEPTIDASE_N-METHYLTRANSFERASE-RELATED"/>
    <property type="match status" value="1"/>
</dbReference>
<protein>
    <recommendedName>
        <fullName evidence="16 18">Prepilin leader peptidase/N-methyltransferase</fullName>
        <ecNumber evidence="18">2.1.1.-</ecNumber>
        <ecNumber evidence="15 18">3.4.23.43</ecNumber>
    </recommendedName>
</protein>
<name>A0A2V1H5U6_9GAMM</name>
<accession>A0A2V1H5U6</accession>